<evidence type="ECO:0000256" key="1">
    <source>
        <dbReference type="SAM" id="SignalP"/>
    </source>
</evidence>
<evidence type="ECO:0000313" key="2">
    <source>
        <dbReference type="EMBL" id="QHN75800.1"/>
    </source>
</evidence>
<dbReference type="AlphaFoldDB" id="A0A6B9V342"/>
<dbReference type="Proteomes" id="UP000464620">
    <property type="component" value="Chromosome B09"/>
</dbReference>
<protein>
    <recommendedName>
        <fullName evidence="4">Knottin scorpion toxin-like domain-containing protein</fullName>
    </recommendedName>
</protein>
<reference evidence="2 3" key="1">
    <citation type="submission" date="2020-01" db="EMBL/GenBank/DDBJ databases">
        <title>Genome sequence of Arachis hypogaea, cultivar Shitouqi.</title>
        <authorList>
            <person name="Zhuang W."/>
            <person name="Chen H."/>
            <person name="Varshney R."/>
            <person name="Wang D."/>
            <person name="Ming R."/>
        </authorList>
    </citation>
    <scope>NUCLEOTIDE SEQUENCE [LARGE SCALE GENOMIC DNA]</scope>
    <source>
        <tissue evidence="2">Young leaf</tissue>
    </source>
</reference>
<dbReference type="EMBL" id="CP031001">
    <property type="protein sequence ID" value="QHN75800.1"/>
    <property type="molecule type" value="Genomic_DNA"/>
</dbReference>
<name>A0A6B9V342_ARAHY</name>
<evidence type="ECO:0000313" key="3">
    <source>
        <dbReference type="Proteomes" id="UP000464620"/>
    </source>
</evidence>
<organism evidence="2 3">
    <name type="scientific">Arachis hypogaea</name>
    <name type="common">Peanut</name>
    <dbReference type="NCBI Taxonomy" id="3818"/>
    <lineage>
        <taxon>Eukaryota</taxon>
        <taxon>Viridiplantae</taxon>
        <taxon>Streptophyta</taxon>
        <taxon>Embryophyta</taxon>
        <taxon>Tracheophyta</taxon>
        <taxon>Spermatophyta</taxon>
        <taxon>Magnoliopsida</taxon>
        <taxon>eudicotyledons</taxon>
        <taxon>Gunneridae</taxon>
        <taxon>Pentapetalae</taxon>
        <taxon>rosids</taxon>
        <taxon>fabids</taxon>
        <taxon>Fabales</taxon>
        <taxon>Fabaceae</taxon>
        <taxon>Papilionoideae</taxon>
        <taxon>50 kb inversion clade</taxon>
        <taxon>dalbergioids sensu lato</taxon>
        <taxon>Dalbergieae</taxon>
        <taxon>Pterocarpus clade</taxon>
        <taxon>Arachis</taxon>
    </lineage>
</organism>
<feature type="signal peptide" evidence="1">
    <location>
        <begin position="1"/>
        <end position="27"/>
    </location>
</feature>
<accession>A0A6B9V342</accession>
<gene>
    <name evidence="2" type="ORF">DS421_19g638410</name>
</gene>
<feature type="chain" id="PRO_5025430993" description="Knottin scorpion toxin-like domain-containing protein" evidence="1">
    <location>
        <begin position="28"/>
        <end position="78"/>
    </location>
</feature>
<proteinExistence type="predicted"/>
<keyword evidence="1" id="KW-0732">Signal</keyword>
<sequence length="78" mass="8933">MTKLTSANMFLLVLLVSVVWMTSEVGGERCQVVWYDAGCDEGIYDYSCVQECKRQYGFWAFGYCKVSLCECNYSCTSY</sequence>
<dbReference type="Gramene" id="arahy.Tifrunner.gnm2.ann2.Ah19g042000.1">
    <property type="protein sequence ID" value="arahy.Tifrunner.gnm2.ann2.Ah19g042000.1-CDS"/>
    <property type="gene ID" value="arahy.Tifrunner.gnm2.ann2.Ah19g042000"/>
</dbReference>
<evidence type="ECO:0008006" key="4">
    <source>
        <dbReference type="Google" id="ProtNLM"/>
    </source>
</evidence>
<dbReference type="SMR" id="A0A6B9V342"/>